<dbReference type="InterPro" id="IPR044682">
    <property type="entry name" value="VDE"/>
</dbReference>
<dbReference type="PANTHER" id="PTHR33970">
    <property type="entry name" value="VIOLAXANTHIN DE-EPOXIDASE, CHLOROPLASTIC-RELATED"/>
    <property type="match status" value="1"/>
</dbReference>
<dbReference type="Pfam" id="PF07137">
    <property type="entry name" value="VDE"/>
    <property type="match status" value="1"/>
</dbReference>
<proteinExistence type="predicted"/>
<reference evidence="2" key="1">
    <citation type="submission" date="2017-08" db="EMBL/GenBank/DDBJ databases">
        <authorList>
            <person name="Polle J.E."/>
            <person name="Barry K."/>
            <person name="Cushman J."/>
            <person name="Schmutz J."/>
            <person name="Tran D."/>
            <person name="Hathwaick L.T."/>
            <person name="Yim W.C."/>
            <person name="Jenkins J."/>
            <person name="Mckie-Krisberg Z.M."/>
            <person name="Prochnik S."/>
            <person name="Lindquist E."/>
            <person name="Dockter R.B."/>
            <person name="Adam C."/>
            <person name="Molina H."/>
            <person name="Bunkerborg J."/>
            <person name="Jin E."/>
            <person name="Buchheim M."/>
            <person name="Magnuson J."/>
        </authorList>
    </citation>
    <scope>NUCLEOTIDE SEQUENCE</scope>
    <source>
        <strain evidence="2">CCAP 19/18</strain>
    </source>
</reference>
<name>A0ABQ7HAQ7_DUNSA</name>
<comment type="caution">
    <text evidence="2">The sequence shown here is derived from an EMBL/GenBank/DDBJ whole genome shotgun (WGS) entry which is preliminary data.</text>
</comment>
<evidence type="ECO:0000313" key="2">
    <source>
        <dbReference type="EMBL" id="KAF5843915.1"/>
    </source>
</evidence>
<dbReference type="Gene3D" id="2.40.128.20">
    <property type="match status" value="1"/>
</dbReference>
<dbReference type="InterPro" id="IPR010788">
    <property type="entry name" value="VDE_dom"/>
</dbReference>
<gene>
    <name evidence="2" type="ORF">DUNSADRAFT_36</name>
</gene>
<dbReference type="PANTHER" id="PTHR33970:SF2">
    <property type="entry name" value="OS01G0716400 PROTEIN"/>
    <property type="match status" value="1"/>
</dbReference>
<feature type="domain" description="VDE lipocalin" evidence="1">
    <location>
        <begin position="112"/>
        <end position="258"/>
    </location>
</feature>
<keyword evidence="3" id="KW-1185">Reference proteome</keyword>
<accession>A0ABQ7HAQ7</accession>
<dbReference type="Proteomes" id="UP000815325">
    <property type="component" value="Unassembled WGS sequence"/>
</dbReference>
<evidence type="ECO:0000313" key="3">
    <source>
        <dbReference type="Proteomes" id="UP000815325"/>
    </source>
</evidence>
<organism evidence="2 3">
    <name type="scientific">Dunaliella salina</name>
    <name type="common">Green alga</name>
    <name type="synonym">Protococcus salinus</name>
    <dbReference type="NCBI Taxonomy" id="3046"/>
    <lineage>
        <taxon>Eukaryota</taxon>
        <taxon>Viridiplantae</taxon>
        <taxon>Chlorophyta</taxon>
        <taxon>core chlorophytes</taxon>
        <taxon>Chlorophyceae</taxon>
        <taxon>CS clade</taxon>
        <taxon>Chlamydomonadales</taxon>
        <taxon>Dunaliellaceae</taxon>
        <taxon>Dunaliella</taxon>
    </lineage>
</organism>
<dbReference type="EMBL" id="MU069436">
    <property type="protein sequence ID" value="KAF5843915.1"/>
    <property type="molecule type" value="Genomic_DNA"/>
</dbReference>
<protein>
    <recommendedName>
        <fullName evidence="1">VDE lipocalin domain-containing protein</fullName>
    </recommendedName>
</protein>
<dbReference type="InterPro" id="IPR012674">
    <property type="entry name" value="Calycin"/>
</dbReference>
<sequence length="331" mass="36722">MFDFVLLLQTPVSPQILVGVGVSEPSVVSLLQQLSSNQGAGAPGVRIFFESPPELQSASSLQGWAPWGSKNPITAALEQMAPWSKPAKTAVLWDTLSVYMTTKGTDLKSLWCMVTNCGTQIKDCVTNPVCKAGLDCLQSCQFNDQICQYRCIVAHETPTFEQFALCILQKHNCRGLTAEMNMQPGEEHNLQLYHASTCKGSEMNMQPGGEYEEYQLSHAYDYFPCQHQLFSRGKGRGQMWYEPVFKVLLDNAEVWRRRRYRVRRASTPGTFHFSVLDNGLSYSGAVLGTRDGSYPSAPDALQRLDASLGKAGIRPWELSFVDNSKCTGAPL</sequence>
<evidence type="ECO:0000259" key="1">
    <source>
        <dbReference type="Pfam" id="PF07137"/>
    </source>
</evidence>